<keyword evidence="2" id="KW-0813">Transport</keyword>
<dbReference type="InterPro" id="IPR011701">
    <property type="entry name" value="MFS"/>
</dbReference>
<dbReference type="OrthoDB" id="7375466at2"/>
<feature type="transmembrane region" description="Helical" evidence="7">
    <location>
        <begin position="238"/>
        <end position="254"/>
    </location>
</feature>
<keyword evidence="4 7" id="KW-0812">Transmembrane</keyword>
<feature type="transmembrane region" description="Helical" evidence="7">
    <location>
        <begin position="399"/>
        <end position="419"/>
    </location>
</feature>
<reference evidence="9 10" key="1">
    <citation type="submission" date="2017-02" db="EMBL/GenBank/DDBJ databases">
        <authorList>
            <person name="Peterson S.W."/>
        </authorList>
    </citation>
    <scope>NUCLEOTIDE SEQUENCE [LARGE SCALE GENOMIC DNA]</scope>
    <source>
        <strain evidence="9 10">DSM 45154</strain>
    </source>
</reference>
<dbReference type="GO" id="GO:0005886">
    <property type="term" value="C:plasma membrane"/>
    <property type="evidence" value="ECO:0007669"/>
    <property type="project" value="UniProtKB-SubCell"/>
</dbReference>
<feature type="transmembrane region" description="Helical" evidence="7">
    <location>
        <begin position="24"/>
        <end position="45"/>
    </location>
</feature>
<evidence type="ECO:0000256" key="7">
    <source>
        <dbReference type="SAM" id="Phobius"/>
    </source>
</evidence>
<feature type="transmembrane region" description="Helical" evidence="7">
    <location>
        <begin position="57"/>
        <end position="76"/>
    </location>
</feature>
<feature type="transmembrane region" description="Helical" evidence="7">
    <location>
        <begin position="307"/>
        <end position="326"/>
    </location>
</feature>
<dbReference type="Gene3D" id="1.20.1250.20">
    <property type="entry name" value="MFS general substrate transporter like domains"/>
    <property type="match status" value="1"/>
</dbReference>
<evidence type="ECO:0000256" key="1">
    <source>
        <dbReference type="ARBA" id="ARBA00004651"/>
    </source>
</evidence>
<dbReference type="Pfam" id="PF07690">
    <property type="entry name" value="MFS_1"/>
    <property type="match status" value="1"/>
</dbReference>
<sequence length="457" mass="44552">MPTDSTARTPANGRAPRDGRRASLAFALGAFCVQFDSFALNPALPTIGADLNLSAPLLSWTVAVYLLACGSLMVAGGRLGDTVGHRRALAAGLALFGGASLLCGASTAGWALVAARALQGVGAALVMPCGLALVALAHPEGERSRATGRALGVAGLATALGPPLGGLLADAAGWRWVFLVNAPPLALALLCALRARVGGRGDGGARPGAVGVAALAGAAGAVMLLAERGAAWGWTSPRTALVAAVALLSAAVLWRAERRSAVALVPAALLRDRGYLLGLLAGAAANATTVGWLFAVPPLLQGVWGLGPGWAGTLFAVPAVAMALAGPVAGRLAGDRPVLSPLLFATGAGGLAVATLPAAPGPVVLAGMLVCCGAALGLAGALTLVAAQQAAPAGAAGSAPGLTKTAVTLAGAFGAAASAGPPQEALLLSGTWSLVAALAVTVALAVRAGRRRGERAR</sequence>
<dbReference type="InterPro" id="IPR036259">
    <property type="entry name" value="MFS_trans_sf"/>
</dbReference>
<name>A0A1T4K3N4_9ACTN</name>
<evidence type="ECO:0000313" key="9">
    <source>
        <dbReference type="EMBL" id="SJZ37019.1"/>
    </source>
</evidence>
<dbReference type="PANTHER" id="PTHR42718:SF46">
    <property type="entry name" value="BLR6921 PROTEIN"/>
    <property type="match status" value="1"/>
</dbReference>
<evidence type="ECO:0000256" key="3">
    <source>
        <dbReference type="ARBA" id="ARBA00022475"/>
    </source>
</evidence>
<dbReference type="STRING" id="1122192.SAMN02745673_00147"/>
<keyword evidence="10" id="KW-1185">Reference proteome</keyword>
<feature type="transmembrane region" description="Helical" evidence="7">
    <location>
        <begin position="207"/>
        <end position="226"/>
    </location>
</feature>
<feature type="transmembrane region" description="Helical" evidence="7">
    <location>
        <begin position="425"/>
        <end position="446"/>
    </location>
</feature>
<comment type="subcellular location">
    <subcellularLocation>
        <location evidence="1">Cell membrane</location>
        <topology evidence="1">Multi-pass membrane protein</topology>
    </subcellularLocation>
</comment>
<evidence type="ECO:0000256" key="4">
    <source>
        <dbReference type="ARBA" id="ARBA00022692"/>
    </source>
</evidence>
<feature type="transmembrane region" description="Helical" evidence="7">
    <location>
        <begin position="275"/>
        <end position="295"/>
    </location>
</feature>
<feature type="domain" description="Major facilitator superfamily (MFS) profile" evidence="8">
    <location>
        <begin position="22"/>
        <end position="448"/>
    </location>
</feature>
<dbReference type="CDD" id="cd17321">
    <property type="entry name" value="MFS_MMR_MDR_like"/>
    <property type="match status" value="1"/>
</dbReference>
<dbReference type="EMBL" id="FUWS01000001">
    <property type="protein sequence ID" value="SJZ37019.1"/>
    <property type="molecule type" value="Genomic_DNA"/>
</dbReference>
<evidence type="ECO:0000256" key="2">
    <source>
        <dbReference type="ARBA" id="ARBA00022448"/>
    </source>
</evidence>
<evidence type="ECO:0000313" key="10">
    <source>
        <dbReference type="Proteomes" id="UP000190637"/>
    </source>
</evidence>
<dbReference type="GO" id="GO:0022857">
    <property type="term" value="F:transmembrane transporter activity"/>
    <property type="evidence" value="ECO:0007669"/>
    <property type="project" value="InterPro"/>
</dbReference>
<gene>
    <name evidence="9" type="ORF">SAMN02745673_00147</name>
</gene>
<accession>A0A1T4K3N4</accession>
<keyword evidence="5 7" id="KW-1133">Transmembrane helix</keyword>
<feature type="transmembrane region" description="Helical" evidence="7">
    <location>
        <begin position="150"/>
        <end position="168"/>
    </location>
</feature>
<dbReference type="RefSeq" id="WP_159457182.1">
    <property type="nucleotide sequence ID" value="NZ_FUWS01000001.1"/>
</dbReference>
<feature type="transmembrane region" description="Helical" evidence="7">
    <location>
        <begin position="88"/>
        <end position="111"/>
    </location>
</feature>
<proteinExistence type="predicted"/>
<evidence type="ECO:0000256" key="5">
    <source>
        <dbReference type="ARBA" id="ARBA00022989"/>
    </source>
</evidence>
<dbReference type="AlphaFoldDB" id="A0A1T4K3N4"/>
<feature type="transmembrane region" description="Helical" evidence="7">
    <location>
        <begin position="338"/>
        <end position="359"/>
    </location>
</feature>
<dbReference type="SUPFAM" id="SSF103473">
    <property type="entry name" value="MFS general substrate transporter"/>
    <property type="match status" value="1"/>
</dbReference>
<dbReference type="PANTHER" id="PTHR42718">
    <property type="entry name" value="MAJOR FACILITATOR SUPERFAMILY MULTIDRUG TRANSPORTER MFSC"/>
    <property type="match status" value="1"/>
</dbReference>
<feature type="transmembrane region" description="Helical" evidence="7">
    <location>
        <begin position="365"/>
        <end position="387"/>
    </location>
</feature>
<dbReference type="Proteomes" id="UP000190637">
    <property type="component" value="Unassembled WGS sequence"/>
</dbReference>
<dbReference type="Gene3D" id="1.20.1720.10">
    <property type="entry name" value="Multidrug resistance protein D"/>
    <property type="match status" value="1"/>
</dbReference>
<feature type="transmembrane region" description="Helical" evidence="7">
    <location>
        <begin position="174"/>
        <end position="195"/>
    </location>
</feature>
<evidence type="ECO:0000256" key="6">
    <source>
        <dbReference type="ARBA" id="ARBA00023136"/>
    </source>
</evidence>
<organism evidence="9 10">
    <name type="scientific">Marinactinospora thermotolerans DSM 45154</name>
    <dbReference type="NCBI Taxonomy" id="1122192"/>
    <lineage>
        <taxon>Bacteria</taxon>
        <taxon>Bacillati</taxon>
        <taxon>Actinomycetota</taxon>
        <taxon>Actinomycetes</taxon>
        <taxon>Streptosporangiales</taxon>
        <taxon>Nocardiopsidaceae</taxon>
        <taxon>Marinactinospora</taxon>
    </lineage>
</organism>
<protein>
    <submittedName>
        <fullName evidence="9">Predicted arabinose efflux permease, MFS family</fullName>
    </submittedName>
</protein>
<dbReference type="InterPro" id="IPR020846">
    <property type="entry name" value="MFS_dom"/>
</dbReference>
<keyword evidence="6 7" id="KW-0472">Membrane</keyword>
<keyword evidence="3" id="KW-1003">Cell membrane</keyword>
<evidence type="ECO:0000259" key="8">
    <source>
        <dbReference type="PROSITE" id="PS50850"/>
    </source>
</evidence>
<feature type="transmembrane region" description="Helical" evidence="7">
    <location>
        <begin position="117"/>
        <end position="138"/>
    </location>
</feature>
<dbReference type="PROSITE" id="PS50850">
    <property type="entry name" value="MFS"/>
    <property type="match status" value="1"/>
</dbReference>